<dbReference type="AlphaFoldDB" id="A0A7J7NPE6"/>
<organism evidence="1 2">
    <name type="scientific">Kingdonia uniflora</name>
    <dbReference type="NCBI Taxonomy" id="39325"/>
    <lineage>
        <taxon>Eukaryota</taxon>
        <taxon>Viridiplantae</taxon>
        <taxon>Streptophyta</taxon>
        <taxon>Embryophyta</taxon>
        <taxon>Tracheophyta</taxon>
        <taxon>Spermatophyta</taxon>
        <taxon>Magnoliopsida</taxon>
        <taxon>Ranunculales</taxon>
        <taxon>Circaeasteraceae</taxon>
        <taxon>Kingdonia</taxon>
    </lineage>
</organism>
<dbReference type="InterPro" id="IPR012511">
    <property type="entry name" value="AdoMetDC_leader"/>
</dbReference>
<evidence type="ECO:0000313" key="1">
    <source>
        <dbReference type="EMBL" id="KAF6169087.1"/>
    </source>
</evidence>
<proteinExistence type="predicted"/>
<name>A0A7J7NPE6_9MAGN</name>
<dbReference type="Proteomes" id="UP000541444">
    <property type="component" value="Unassembled WGS sequence"/>
</dbReference>
<sequence length="185" mass="20424">MGRQDHFSRQGRSRKRCVLEVDDDEDVVNLVTATPVKRLVIENSKPVLPIQEGTSSTALSTMTMSPIQLANMGKLQDEVMVPTISAMLVLFQSQPVVPLDIVGFDDHHGLSVVRQKLQQSKACEYAFQDGATLNVVMENKGCKKSSKSSLFYEAPLGYGIEDVRPYGGIKKFRSAAYSNCVRKPS</sequence>
<evidence type="ECO:0000313" key="2">
    <source>
        <dbReference type="Proteomes" id="UP000541444"/>
    </source>
</evidence>
<keyword evidence="2" id="KW-1185">Reference proteome</keyword>
<dbReference type="Pfam" id="PF08132">
    <property type="entry name" value="AdoMetDC_leader"/>
    <property type="match status" value="1"/>
</dbReference>
<protein>
    <submittedName>
        <fullName evidence="1">Uncharacterized protein</fullName>
    </submittedName>
</protein>
<comment type="caution">
    <text evidence="1">The sequence shown here is derived from an EMBL/GenBank/DDBJ whole genome shotgun (WGS) entry which is preliminary data.</text>
</comment>
<accession>A0A7J7NPE6</accession>
<dbReference type="PANTHER" id="PTHR35727:SF7">
    <property type="entry name" value="S-ADENOSYLMETHIONINE DECARBOXYLASE PROENZYME"/>
    <property type="match status" value="1"/>
</dbReference>
<dbReference type="EMBL" id="JACGCM010000671">
    <property type="protein sequence ID" value="KAF6169087.1"/>
    <property type="molecule type" value="Genomic_DNA"/>
</dbReference>
<reference evidence="1 2" key="1">
    <citation type="journal article" date="2020" name="IScience">
        <title>Genome Sequencing of the Endangered Kingdonia uniflora (Circaeasteraceae, Ranunculales) Reveals Potential Mechanisms of Evolutionary Specialization.</title>
        <authorList>
            <person name="Sun Y."/>
            <person name="Deng T."/>
            <person name="Zhang A."/>
            <person name="Moore M.J."/>
            <person name="Landis J.B."/>
            <person name="Lin N."/>
            <person name="Zhang H."/>
            <person name="Zhang X."/>
            <person name="Huang J."/>
            <person name="Zhang X."/>
            <person name="Sun H."/>
            <person name="Wang H."/>
        </authorList>
    </citation>
    <scope>NUCLEOTIDE SEQUENCE [LARGE SCALE GENOMIC DNA]</scope>
    <source>
        <strain evidence="1">TB1705</strain>
        <tissue evidence="1">Leaf</tissue>
    </source>
</reference>
<dbReference type="OrthoDB" id="1883487at2759"/>
<gene>
    <name evidence="1" type="ORF">GIB67_038584</name>
</gene>
<dbReference type="PANTHER" id="PTHR35727">
    <property type="entry name" value="BNAA05G33520D PROTEIN"/>
    <property type="match status" value="1"/>
</dbReference>